<evidence type="ECO:0000259" key="1">
    <source>
        <dbReference type="Pfam" id="PF00149"/>
    </source>
</evidence>
<dbReference type="InterPro" id="IPR051918">
    <property type="entry name" value="STPP_CPPED1"/>
</dbReference>
<proteinExistence type="predicted"/>
<dbReference type="SUPFAM" id="SSF56300">
    <property type="entry name" value="Metallo-dependent phosphatases"/>
    <property type="match status" value="1"/>
</dbReference>
<name>A0A1I0XJ83_9BACT</name>
<dbReference type="AlphaFoldDB" id="A0A1I0XJ83"/>
<gene>
    <name evidence="2" type="ORF">SAMN04489723_103195</name>
</gene>
<evidence type="ECO:0000313" key="3">
    <source>
        <dbReference type="Proteomes" id="UP000198790"/>
    </source>
</evidence>
<organism evidence="2 3">
    <name type="scientific">Algoriphagus aquimarinus</name>
    <dbReference type="NCBI Taxonomy" id="237018"/>
    <lineage>
        <taxon>Bacteria</taxon>
        <taxon>Pseudomonadati</taxon>
        <taxon>Bacteroidota</taxon>
        <taxon>Cytophagia</taxon>
        <taxon>Cytophagales</taxon>
        <taxon>Cyclobacteriaceae</taxon>
        <taxon>Algoriphagus</taxon>
    </lineage>
</organism>
<keyword evidence="3" id="KW-1185">Reference proteome</keyword>
<dbReference type="PANTHER" id="PTHR43143:SF1">
    <property type="entry name" value="SERINE_THREONINE-PROTEIN PHOSPHATASE CPPED1"/>
    <property type="match status" value="1"/>
</dbReference>
<feature type="domain" description="Calcineurin-like phosphoesterase" evidence="1">
    <location>
        <begin position="63"/>
        <end position="216"/>
    </location>
</feature>
<dbReference type="STRING" id="237018.SAMN04489723_103195"/>
<dbReference type="Proteomes" id="UP000198790">
    <property type="component" value="Unassembled WGS sequence"/>
</dbReference>
<dbReference type="InterPro" id="IPR004843">
    <property type="entry name" value="Calcineurin-like_PHP"/>
</dbReference>
<dbReference type="Pfam" id="PF00149">
    <property type="entry name" value="Metallophos"/>
    <property type="match status" value="1"/>
</dbReference>
<dbReference type="EMBL" id="FOKK01000003">
    <property type="protein sequence ID" value="SFB00486.1"/>
    <property type="molecule type" value="Genomic_DNA"/>
</dbReference>
<accession>A0A1I0XJ83</accession>
<dbReference type="Gene3D" id="3.60.21.10">
    <property type="match status" value="1"/>
</dbReference>
<dbReference type="PANTHER" id="PTHR43143">
    <property type="entry name" value="METALLOPHOSPHOESTERASE, CALCINEURIN SUPERFAMILY"/>
    <property type="match status" value="1"/>
</dbReference>
<evidence type="ECO:0000313" key="2">
    <source>
        <dbReference type="EMBL" id="SFB00486.1"/>
    </source>
</evidence>
<sequence>MNRRPFLKNLSLLGSGLVALPIAGFPVTLSKTSEEEAFLPVFKFITASDGHYGQADTDFKTSHQNLIQAIKRESDVDLVVFNGDLIHDNPVFMPEVKKVYDQLLPLNYYVVKGNHDKISDARWLEIWGQASNTFFTVKDDYGMIILNSSNEAGDYLCVDLDFLQTALSKTQSLKQVFIFIHISQKDWTRHGVDCQGVLDLIASYPNVKATFHGHDHDVDGIIWNQKKPYFWAGHFGGSWGNPFPSYRICEVDEQGKTRTSLKRISDGLILNSHQI</sequence>
<protein>
    <submittedName>
        <fullName evidence="2">3',5'-cyclic AMP phosphodiesterase CpdA</fullName>
    </submittedName>
</protein>
<dbReference type="GO" id="GO:0016787">
    <property type="term" value="F:hydrolase activity"/>
    <property type="evidence" value="ECO:0007669"/>
    <property type="project" value="InterPro"/>
</dbReference>
<reference evidence="2 3" key="1">
    <citation type="submission" date="2016-10" db="EMBL/GenBank/DDBJ databases">
        <authorList>
            <person name="de Groot N.N."/>
        </authorList>
    </citation>
    <scope>NUCLEOTIDE SEQUENCE [LARGE SCALE GENOMIC DNA]</scope>
    <source>
        <strain evidence="2 3">DSM 23399</strain>
    </source>
</reference>
<dbReference type="RefSeq" id="WP_092895121.1">
    <property type="nucleotide sequence ID" value="NZ_FOKK01000003.1"/>
</dbReference>
<dbReference type="OrthoDB" id="9816081at2"/>
<dbReference type="InterPro" id="IPR029052">
    <property type="entry name" value="Metallo-depent_PP-like"/>
</dbReference>